<dbReference type="InterPro" id="IPR010753">
    <property type="entry name" value="DUF1330"/>
</dbReference>
<evidence type="ECO:0000313" key="3">
    <source>
        <dbReference type="Proteomes" id="UP000739565"/>
    </source>
</evidence>
<dbReference type="Pfam" id="PF07045">
    <property type="entry name" value="DUF1330"/>
    <property type="match status" value="1"/>
</dbReference>
<reference evidence="2" key="1">
    <citation type="submission" date="2021-07" db="EMBL/GenBank/DDBJ databases">
        <title>New genus and species of the family Alcaligenaceae.</title>
        <authorList>
            <person name="Hahn M.W."/>
        </authorList>
    </citation>
    <scope>NUCLEOTIDE SEQUENCE</scope>
    <source>
        <strain evidence="2">LF4-65</strain>
    </source>
</reference>
<dbReference type="SUPFAM" id="SSF54909">
    <property type="entry name" value="Dimeric alpha+beta barrel"/>
    <property type="match status" value="1"/>
</dbReference>
<keyword evidence="3" id="KW-1185">Reference proteome</keyword>
<gene>
    <name evidence="2" type="ORF">KZZ10_07395</name>
</gene>
<comment type="caution">
    <text evidence="2">The sequence shown here is derived from an EMBL/GenBank/DDBJ whole genome shotgun (WGS) entry which is preliminary data.</text>
</comment>
<evidence type="ECO:0000313" key="2">
    <source>
        <dbReference type="EMBL" id="MBZ1350468.1"/>
    </source>
</evidence>
<name>A0A953NA17_9BURK</name>
<dbReference type="InterPro" id="IPR011008">
    <property type="entry name" value="Dimeric_a/b-barrel"/>
</dbReference>
<evidence type="ECO:0000259" key="1">
    <source>
        <dbReference type="Pfam" id="PF07045"/>
    </source>
</evidence>
<dbReference type="PANTHER" id="PTHR41521:SF4">
    <property type="entry name" value="BLR0684 PROTEIN"/>
    <property type="match status" value="1"/>
</dbReference>
<dbReference type="Gene3D" id="3.30.70.100">
    <property type="match status" value="1"/>
</dbReference>
<organism evidence="2 3">
    <name type="scientific">Zwartia hollandica</name>
    <dbReference type="NCBI Taxonomy" id="324606"/>
    <lineage>
        <taxon>Bacteria</taxon>
        <taxon>Pseudomonadati</taxon>
        <taxon>Pseudomonadota</taxon>
        <taxon>Betaproteobacteria</taxon>
        <taxon>Burkholderiales</taxon>
        <taxon>Alcaligenaceae</taxon>
        <taxon>Zwartia</taxon>
    </lineage>
</organism>
<sequence length="96" mass="10701">MAKAYLMGHITITNPEGYKKYSQAVPATIEMYGGKYLVRGGASTQREGEALRDRHVIVEFPSRQALDTWYDSAEYQAVLPHRTNNSVGQIVLVDGL</sequence>
<protein>
    <submittedName>
        <fullName evidence="2">DUF1330 domain-containing protein</fullName>
    </submittedName>
</protein>
<dbReference type="PANTHER" id="PTHR41521">
    <property type="match status" value="1"/>
</dbReference>
<dbReference type="RefSeq" id="WP_259660844.1">
    <property type="nucleotide sequence ID" value="NZ_JAHXRI010000006.1"/>
</dbReference>
<dbReference type="Proteomes" id="UP000739565">
    <property type="component" value="Unassembled WGS sequence"/>
</dbReference>
<proteinExistence type="predicted"/>
<dbReference type="EMBL" id="JAHXRI010000006">
    <property type="protein sequence ID" value="MBZ1350468.1"/>
    <property type="molecule type" value="Genomic_DNA"/>
</dbReference>
<dbReference type="AlphaFoldDB" id="A0A953NA17"/>
<feature type="domain" description="DUF1330" evidence="1">
    <location>
        <begin position="3"/>
        <end position="96"/>
    </location>
</feature>
<accession>A0A953NA17</accession>